<feature type="compositionally biased region" description="Polar residues" evidence="7">
    <location>
        <begin position="424"/>
        <end position="435"/>
    </location>
</feature>
<gene>
    <name evidence="9" type="ORF">BJX63DRAFT_232045</name>
</gene>
<evidence type="ECO:0000256" key="5">
    <source>
        <dbReference type="ARBA" id="ARBA00023242"/>
    </source>
</evidence>
<protein>
    <recommendedName>
        <fullName evidence="8">PHD-type domain-containing protein</fullName>
    </recommendedName>
</protein>
<dbReference type="Pfam" id="PF00628">
    <property type="entry name" value="PHD"/>
    <property type="match status" value="1"/>
</dbReference>
<feature type="region of interest" description="Disordered" evidence="7">
    <location>
        <begin position="614"/>
        <end position="638"/>
    </location>
</feature>
<sequence>MATDTTVQANGSPENKMNSFNPYETDPERLPENDPFRHRSAHYGRYKPRNDDFKPQYSDWYGPDAEAKKYWEDTVKTLLTPENSLHVPGGRKVYAAGSILIRVDNEELSGAAEERFSSLNENELSASKKAEGPLRELGVAVPTIYFCGTVSGKNVTVEARIPGVSLDVAWKYLTTEQVETLKQQTRRVLERLSAIDTPPRQPSYLCSKLNPQDPSDIEGLEQKTLFKEAEAAESLSFVHNNMLLSNVIVNNDQVVGLTGWRKSGYFGFQRASKLHRGIRVPQIASIKELGASLEDLDAWDDLYKGLQEAVVAPGSTEEHNPQVPPVKAEPHNMDLHGVPLNAEADVKSVPPHLDSIDVPEEHPTPKKVANLKNQGNSRASSTDRSSPANLTKAPAKRAAPAATKKGIGRKPTAKKRKLDDPDNESTGSGRSQTPLPSRPGKTPGTKKRGSASLANSPAPETKKKGVKKTAMKEEQQGPEEQDEGEEDEEEDSDNDEVFCICRKPDNHTWMIACDGVCEDWYHGKCVNIDPRDAELIEKYICPDCKTKGYGWTVWKPMCRLPECRKPCRFDKKNPSKYCSDEHGLEFMRQKTQHLDLSSHLAVSKPKSIRRAALNGTLNPRDDDSEFEGSHIEDEGDDNMADLGSRGGVLTAGDLTAVIMGVVSAAEFRKLGAHIVEPLPEDNNDDVETKPGKKLGLDVGVNGLVYSPDEAEKIEKLRKRRDDLYHRRDMLNARNNFLTLVRQRSKSILEVLKKKDPKGGWKDICGFDARLAWADDEFDEWRLSEAGKNALEECTPEALALSYPSTADADGDTNMDDDGADEFASLTRGVCTKKRCERHKQWLKVQQQDAAFEERTLADDLGECERDAKAVVERAVLRMWAENGNMQNGH</sequence>
<feature type="compositionally biased region" description="Basic residues" evidence="7">
    <location>
        <begin position="38"/>
        <end position="47"/>
    </location>
</feature>
<evidence type="ECO:0000256" key="2">
    <source>
        <dbReference type="ARBA" id="ARBA00022723"/>
    </source>
</evidence>
<dbReference type="PROSITE" id="PS50016">
    <property type="entry name" value="ZF_PHD_2"/>
    <property type="match status" value="1"/>
</dbReference>
<keyword evidence="5" id="KW-0539">Nucleus</keyword>
<dbReference type="PROSITE" id="PS01359">
    <property type="entry name" value="ZF_PHD_1"/>
    <property type="match status" value="1"/>
</dbReference>
<dbReference type="PANTHER" id="PTHR46174">
    <property type="entry name" value="CXXC-TYPE ZINC FINGER PROTEIN 1"/>
    <property type="match status" value="1"/>
</dbReference>
<dbReference type="PANTHER" id="PTHR46174:SF1">
    <property type="entry name" value="CXXC-TYPE ZINC FINGER PROTEIN 1"/>
    <property type="match status" value="1"/>
</dbReference>
<feature type="region of interest" description="Disordered" evidence="7">
    <location>
        <begin position="350"/>
        <end position="492"/>
    </location>
</feature>
<feature type="compositionally biased region" description="Polar residues" evidence="7">
    <location>
        <begin position="1"/>
        <end position="22"/>
    </location>
</feature>
<name>A0ABR4HCD7_9EURO</name>
<dbReference type="Gene3D" id="3.30.40.10">
    <property type="entry name" value="Zinc/RING finger domain, C3HC4 (zinc finger)"/>
    <property type="match status" value="1"/>
</dbReference>
<comment type="caution">
    <text evidence="9">The sequence shown here is derived from an EMBL/GenBank/DDBJ whole genome shotgun (WGS) entry which is preliminary data.</text>
</comment>
<keyword evidence="4" id="KW-0862">Zinc</keyword>
<evidence type="ECO:0000313" key="9">
    <source>
        <dbReference type="EMBL" id="KAL2813139.1"/>
    </source>
</evidence>
<dbReference type="InterPro" id="IPR013083">
    <property type="entry name" value="Znf_RING/FYVE/PHD"/>
</dbReference>
<feature type="compositionally biased region" description="Low complexity" evidence="7">
    <location>
        <begin position="391"/>
        <end position="405"/>
    </location>
</feature>
<evidence type="ECO:0000256" key="1">
    <source>
        <dbReference type="ARBA" id="ARBA00004123"/>
    </source>
</evidence>
<feature type="compositionally biased region" description="Acidic residues" evidence="7">
    <location>
        <begin position="476"/>
        <end position="492"/>
    </location>
</feature>
<comment type="subcellular location">
    <subcellularLocation>
        <location evidence="1">Nucleus</location>
    </subcellularLocation>
</comment>
<dbReference type="InterPro" id="IPR019787">
    <property type="entry name" value="Znf_PHD-finger"/>
</dbReference>
<dbReference type="InterPro" id="IPR019786">
    <property type="entry name" value="Zinc_finger_PHD-type_CS"/>
</dbReference>
<dbReference type="InterPro" id="IPR037869">
    <property type="entry name" value="Spp1/CFP1"/>
</dbReference>
<dbReference type="SMART" id="SM00249">
    <property type="entry name" value="PHD"/>
    <property type="match status" value="1"/>
</dbReference>
<evidence type="ECO:0000313" key="10">
    <source>
        <dbReference type="Proteomes" id="UP001610334"/>
    </source>
</evidence>
<feature type="domain" description="PHD-type" evidence="8">
    <location>
        <begin position="496"/>
        <end position="547"/>
    </location>
</feature>
<keyword evidence="10" id="KW-1185">Reference proteome</keyword>
<feature type="compositionally biased region" description="Basic and acidic residues" evidence="7">
    <location>
        <begin position="26"/>
        <end position="37"/>
    </location>
</feature>
<feature type="compositionally biased region" description="Basic residues" evidence="7">
    <location>
        <begin position="406"/>
        <end position="416"/>
    </location>
</feature>
<evidence type="ECO:0000256" key="6">
    <source>
        <dbReference type="PROSITE-ProRule" id="PRU00146"/>
    </source>
</evidence>
<feature type="region of interest" description="Disordered" evidence="7">
    <location>
        <begin position="313"/>
        <end position="336"/>
    </location>
</feature>
<reference evidence="9 10" key="1">
    <citation type="submission" date="2024-07" db="EMBL/GenBank/DDBJ databases">
        <title>Section-level genome sequencing and comparative genomics of Aspergillus sections Usti and Cavernicolus.</title>
        <authorList>
            <consortium name="Lawrence Berkeley National Laboratory"/>
            <person name="Nybo J.L."/>
            <person name="Vesth T.C."/>
            <person name="Theobald S."/>
            <person name="Frisvad J.C."/>
            <person name="Larsen T.O."/>
            <person name="Kjaerboelling I."/>
            <person name="Rothschild-Mancinelli K."/>
            <person name="Lyhne E.K."/>
            <person name="Kogle M.E."/>
            <person name="Barry K."/>
            <person name="Clum A."/>
            <person name="Na H."/>
            <person name="Ledsgaard L."/>
            <person name="Lin J."/>
            <person name="Lipzen A."/>
            <person name="Kuo A."/>
            <person name="Riley R."/>
            <person name="Mondo S."/>
            <person name="Labutti K."/>
            <person name="Haridas S."/>
            <person name="Pangalinan J."/>
            <person name="Salamov A.A."/>
            <person name="Simmons B.A."/>
            <person name="Magnuson J.K."/>
            <person name="Chen J."/>
            <person name="Drula E."/>
            <person name="Henrissat B."/>
            <person name="Wiebenga A."/>
            <person name="Lubbers R.J."/>
            <person name="Gomes A.C."/>
            <person name="Makela M.R."/>
            <person name="Stajich J."/>
            <person name="Grigoriev I.V."/>
            <person name="Mortensen U.H."/>
            <person name="De Vries R.P."/>
            <person name="Baker S.E."/>
            <person name="Andersen M.R."/>
        </authorList>
    </citation>
    <scope>NUCLEOTIDE SEQUENCE [LARGE SCALE GENOMIC DNA]</scope>
    <source>
        <strain evidence="9 10">CBS 588.65</strain>
    </source>
</reference>
<dbReference type="EMBL" id="JBFXLT010000042">
    <property type="protein sequence ID" value="KAL2813139.1"/>
    <property type="molecule type" value="Genomic_DNA"/>
</dbReference>
<feature type="compositionally biased region" description="Polar residues" evidence="7">
    <location>
        <begin position="371"/>
        <end position="389"/>
    </location>
</feature>
<accession>A0ABR4HCD7</accession>
<proteinExistence type="predicted"/>
<dbReference type="Proteomes" id="UP001610334">
    <property type="component" value="Unassembled WGS sequence"/>
</dbReference>
<dbReference type="InterPro" id="IPR011009">
    <property type="entry name" value="Kinase-like_dom_sf"/>
</dbReference>
<dbReference type="InterPro" id="IPR001965">
    <property type="entry name" value="Znf_PHD"/>
</dbReference>
<dbReference type="SUPFAM" id="SSF57903">
    <property type="entry name" value="FYVE/PHD zinc finger"/>
    <property type="match status" value="1"/>
</dbReference>
<evidence type="ECO:0000259" key="8">
    <source>
        <dbReference type="PROSITE" id="PS50016"/>
    </source>
</evidence>
<evidence type="ECO:0000256" key="7">
    <source>
        <dbReference type="SAM" id="MobiDB-lite"/>
    </source>
</evidence>
<evidence type="ECO:0000256" key="4">
    <source>
        <dbReference type="ARBA" id="ARBA00022833"/>
    </source>
</evidence>
<dbReference type="SUPFAM" id="SSF56112">
    <property type="entry name" value="Protein kinase-like (PK-like)"/>
    <property type="match status" value="1"/>
</dbReference>
<dbReference type="InterPro" id="IPR011011">
    <property type="entry name" value="Znf_FYVE_PHD"/>
</dbReference>
<feature type="region of interest" description="Disordered" evidence="7">
    <location>
        <begin position="1"/>
        <end position="50"/>
    </location>
</feature>
<keyword evidence="2" id="KW-0479">Metal-binding</keyword>
<organism evidence="9 10">
    <name type="scientific">Aspergillus granulosus</name>
    <dbReference type="NCBI Taxonomy" id="176169"/>
    <lineage>
        <taxon>Eukaryota</taxon>
        <taxon>Fungi</taxon>
        <taxon>Dikarya</taxon>
        <taxon>Ascomycota</taxon>
        <taxon>Pezizomycotina</taxon>
        <taxon>Eurotiomycetes</taxon>
        <taxon>Eurotiomycetidae</taxon>
        <taxon>Eurotiales</taxon>
        <taxon>Aspergillaceae</taxon>
        <taxon>Aspergillus</taxon>
        <taxon>Aspergillus subgen. Nidulantes</taxon>
    </lineage>
</organism>
<keyword evidence="3 6" id="KW-0863">Zinc-finger</keyword>
<evidence type="ECO:0000256" key="3">
    <source>
        <dbReference type="ARBA" id="ARBA00022771"/>
    </source>
</evidence>